<dbReference type="InterPro" id="IPR045760">
    <property type="entry name" value="DAP_DH_C"/>
</dbReference>
<dbReference type="Pfam" id="PF19328">
    <property type="entry name" value="DAP_DH_C"/>
    <property type="match status" value="1"/>
</dbReference>
<evidence type="ECO:0000313" key="2">
    <source>
        <dbReference type="EMBL" id="BBY14777.1"/>
    </source>
</evidence>
<keyword evidence="3" id="KW-1185">Reference proteome</keyword>
<evidence type="ECO:0000313" key="3">
    <source>
        <dbReference type="Proteomes" id="UP000466607"/>
    </source>
</evidence>
<feature type="domain" description="2,4-diaminopentanoate dehydrogenase C-terminal" evidence="1">
    <location>
        <begin position="142"/>
        <end position="351"/>
    </location>
</feature>
<dbReference type="SUPFAM" id="SSF51735">
    <property type="entry name" value="NAD(P)-binding Rossmann-fold domains"/>
    <property type="match status" value="1"/>
</dbReference>
<dbReference type="AlphaFoldDB" id="A0AAD1IG20"/>
<sequence>MMPLRVIPWGTGAVGTEILATILDHRPDLEVVGVRVYSEAKNGTDAGTLVDRAPIGVTATTDTHEILALDADCVLYTPRIVDLDEVCAILASGKNLVTTAFLFHPDRQPAEVRRRLDEACREGRSTVHGGGLNPGNLSGVLPLALSGMSRTIDKITLQERADWSVYDSTAITFDNMSFGRPVDEISPTATDFLAFNSGIFSEEVWLLAEALHAGIDEVTASVEAVPAQQDHEIFDHILRAGTTAGQRWNWVGRRHGQPLIEIETLWTVGNEYPSHWPSPRHGWTLTIEGDPSMQAHFIALASFSRAASMAEHVNAANIATGMQVLNAVPAVCAAEPGFATMATLPLIRSAVGFGN</sequence>
<name>A0AAD1IG20_9MYCO</name>
<gene>
    <name evidence="2" type="primary">dapB_2</name>
    <name evidence="2" type="ORF">MLIT_03690</name>
</gene>
<dbReference type="Proteomes" id="UP000466607">
    <property type="component" value="Chromosome"/>
</dbReference>
<accession>A0AAD1IG20</accession>
<dbReference type="RefSeq" id="WP_134060833.1">
    <property type="nucleotide sequence ID" value="NZ_AP022586.1"/>
</dbReference>
<dbReference type="CDD" id="cd24146">
    <property type="entry name" value="nat-AmDH_N_like"/>
    <property type="match status" value="1"/>
</dbReference>
<reference evidence="2 3" key="1">
    <citation type="journal article" date="2019" name="Emerg. Microbes Infect.">
        <title>Comprehensive subspecies identification of 175 nontuberculous mycobacteria species based on 7547 genomic profiles.</title>
        <authorList>
            <person name="Matsumoto Y."/>
            <person name="Kinjo T."/>
            <person name="Motooka D."/>
            <person name="Nabeya D."/>
            <person name="Jung N."/>
            <person name="Uechi K."/>
            <person name="Horii T."/>
            <person name="Iida T."/>
            <person name="Fujita J."/>
            <person name="Nakamura S."/>
        </authorList>
    </citation>
    <scope>NUCLEOTIDE SEQUENCE [LARGE SCALE GENOMIC DNA]</scope>
    <source>
        <strain evidence="2 3">JCM 17423</strain>
    </source>
</reference>
<dbReference type="EMBL" id="AP022586">
    <property type="protein sequence ID" value="BBY14777.1"/>
    <property type="molecule type" value="Genomic_DNA"/>
</dbReference>
<dbReference type="Gene3D" id="3.40.50.720">
    <property type="entry name" value="NAD(P)-binding Rossmann-like Domain"/>
    <property type="match status" value="1"/>
</dbReference>
<organism evidence="2 3">
    <name type="scientific">Mycolicibacterium litorale</name>
    <dbReference type="NCBI Taxonomy" id="758802"/>
    <lineage>
        <taxon>Bacteria</taxon>
        <taxon>Bacillati</taxon>
        <taxon>Actinomycetota</taxon>
        <taxon>Actinomycetes</taxon>
        <taxon>Mycobacteriales</taxon>
        <taxon>Mycobacteriaceae</taxon>
        <taxon>Mycolicibacterium</taxon>
    </lineage>
</organism>
<dbReference type="InterPro" id="IPR036291">
    <property type="entry name" value="NAD(P)-bd_dom_sf"/>
</dbReference>
<proteinExistence type="predicted"/>
<evidence type="ECO:0000259" key="1">
    <source>
        <dbReference type="Pfam" id="PF19328"/>
    </source>
</evidence>
<protein>
    <submittedName>
        <fullName evidence="2">Dihydrodipicolinate reductase</fullName>
    </submittedName>
</protein>